<dbReference type="EMBL" id="CAJVPJ010000047">
    <property type="protein sequence ID" value="CAG8465746.1"/>
    <property type="molecule type" value="Genomic_DNA"/>
</dbReference>
<dbReference type="InterPro" id="IPR000504">
    <property type="entry name" value="RRM_dom"/>
</dbReference>
<dbReference type="SUPFAM" id="SSF54928">
    <property type="entry name" value="RNA-binding domain, RBD"/>
    <property type="match status" value="2"/>
</dbReference>
<feature type="domain" description="RRM" evidence="7">
    <location>
        <begin position="199"/>
        <end position="315"/>
    </location>
</feature>
<dbReference type="Proteomes" id="UP000789572">
    <property type="component" value="Unassembled WGS sequence"/>
</dbReference>
<sequence length="525" mass="59702">MTNLQDKRLVLFVRKIPYDATDAQVEEFFSQIGPVRSCFTVKEKENSDKPQGQNKGFGFVRYALAEDAERAMCELKKVKFLGKRTLKLEYAVGKHEAKPVIGNRGKKRKFDKIDMETDDNNKRKNKSKPEFEGKDSNEDEDSEEEQQGINNDDNMNVDSEGASDSQSDVDIKSTKVATKHLQKDGEKTKKGSPSVSEGTTLFIRNLSFDATEEDVHRIFRPFGPLRYCLITMDHETGRSRGTGFVCFWEKQHADACLAEAEKFNSSISTTELSFLSKKSKRELGYKSILTADPSDSLATKFTLHGRVLSVTRAVEREEAKKIMDKNRIKKRQGDKRNLYLMREGVIFPDSPAAAGLNPATISKLVASYSQRKNILQKNPNLFISKTRLSIRNLPLSVDEKKLKELAKGSISKFKEDVKKGLRSPLQPEEMAEGWDHKPVVKQAKIVRSKDRIDAASRKQRSKGYGFVEFTQHAHALAALRYLNNNPELFNDKKRLTVEFAIENNLIVKKRTERLKHAETSKKVKE</sequence>
<name>A0A9N8VX10_9GLOM</name>
<comment type="subcellular location">
    <subcellularLocation>
        <location evidence="1">Nucleus</location>
    </subcellularLocation>
</comment>
<dbReference type="AlphaFoldDB" id="A0A9N8VX10"/>
<organism evidence="8 9">
    <name type="scientific">Paraglomus occultum</name>
    <dbReference type="NCBI Taxonomy" id="144539"/>
    <lineage>
        <taxon>Eukaryota</taxon>
        <taxon>Fungi</taxon>
        <taxon>Fungi incertae sedis</taxon>
        <taxon>Mucoromycota</taxon>
        <taxon>Glomeromycotina</taxon>
        <taxon>Glomeromycetes</taxon>
        <taxon>Paraglomerales</taxon>
        <taxon>Paraglomeraceae</taxon>
        <taxon>Paraglomus</taxon>
    </lineage>
</organism>
<feature type="region of interest" description="Disordered" evidence="6">
    <location>
        <begin position="102"/>
        <end position="171"/>
    </location>
</feature>
<feature type="compositionally biased region" description="Polar residues" evidence="6">
    <location>
        <begin position="147"/>
        <end position="168"/>
    </location>
</feature>
<feature type="domain" description="RRM" evidence="7">
    <location>
        <begin position="9"/>
        <end position="93"/>
    </location>
</feature>
<dbReference type="OrthoDB" id="267048at2759"/>
<dbReference type="GO" id="GO:0005634">
    <property type="term" value="C:nucleus"/>
    <property type="evidence" value="ECO:0007669"/>
    <property type="project" value="UniProtKB-SubCell"/>
</dbReference>
<evidence type="ECO:0000313" key="9">
    <source>
        <dbReference type="Proteomes" id="UP000789572"/>
    </source>
</evidence>
<comment type="caution">
    <text evidence="8">The sequence shown here is derived from an EMBL/GenBank/DDBJ whole genome shotgun (WGS) entry which is preliminary data.</text>
</comment>
<protein>
    <submittedName>
        <fullName evidence="8">2741_t:CDS:1</fullName>
    </submittedName>
</protein>
<reference evidence="8" key="1">
    <citation type="submission" date="2021-06" db="EMBL/GenBank/DDBJ databases">
        <authorList>
            <person name="Kallberg Y."/>
            <person name="Tangrot J."/>
            <person name="Rosling A."/>
        </authorList>
    </citation>
    <scope>NUCLEOTIDE SEQUENCE</scope>
    <source>
        <strain evidence="8">IA702</strain>
    </source>
</reference>
<evidence type="ECO:0000256" key="3">
    <source>
        <dbReference type="ARBA" id="ARBA00022884"/>
    </source>
</evidence>
<evidence type="ECO:0000256" key="6">
    <source>
        <dbReference type="SAM" id="MobiDB-lite"/>
    </source>
</evidence>
<dbReference type="CDD" id="cd12676">
    <property type="entry name" value="RRM3_Nop4p"/>
    <property type="match status" value="1"/>
</dbReference>
<dbReference type="CDD" id="cd12416">
    <property type="entry name" value="RRM4_RBM28_like"/>
    <property type="match status" value="1"/>
</dbReference>
<evidence type="ECO:0000313" key="8">
    <source>
        <dbReference type="EMBL" id="CAG8465746.1"/>
    </source>
</evidence>
<dbReference type="SMART" id="SM00360">
    <property type="entry name" value="RRM"/>
    <property type="match status" value="3"/>
</dbReference>
<feature type="domain" description="RRM" evidence="7">
    <location>
        <begin position="386"/>
        <end position="502"/>
    </location>
</feature>
<evidence type="ECO:0000259" key="7">
    <source>
        <dbReference type="PROSITE" id="PS50102"/>
    </source>
</evidence>
<dbReference type="InterPro" id="IPR051945">
    <property type="entry name" value="RRM_MRD1_RNA_proc_ribogen"/>
</dbReference>
<dbReference type="PANTHER" id="PTHR48039">
    <property type="entry name" value="RNA-BINDING MOTIF PROTEIN 14B"/>
    <property type="match status" value="1"/>
</dbReference>
<dbReference type="PANTHER" id="PTHR48039:SF5">
    <property type="entry name" value="RNA-BINDING PROTEIN 28"/>
    <property type="match status" value="1"/>
</dbReference>
<feature type="compositionally biased region" description="Acidic residues" evidence="6">
    <location>
        <begin position="137"/>
        <end position="146"/>
    </location>
</feature>
<keyword evidence="3 5" id="KW-0694">RNA-binding</keyword>
<keyword evidence="9" id="KW-1185">Reference proteome</keyword>
<dbReference type="GO" id="GO:0003729">
    <property type="term" value="F:mRNA binding"/>
    <property type="evidence" value="ECO:0007669"/>
    <property type="project" value="TreeGrafter"/>
</dbReference>
<dbReference type="InterPro" id="IPR012677">
    <property type="entry name" value="Nucleotide-bd_a/b_plait_sf"/>
</dbReference>
<evidence type="ECO:0000256" key="5">
    <source>
        <dbReference type="PROSITE-ProRule" id="PRU00176"/>
    </source>
</evidence>
<feature type="compositionally biased region" description="Basic and acidic residues" evidence="6">
    <location>
        <begin position="111"/>
        <end position="136"/>
    </location>
</feature>
<evidence type="ECO:0000256" key="4">
    <source>
        <dbReference type="ARBA" id="ARBA00023242"/>
    </source>
</evidence>
<evidence type="ECO:0000256" key="2">
    <source>
        <dbReference type="ARBA" id="ARBA00022737"/>
    </source>
</evidence>
<accession>A0A9N8VX10</accession>
<dbReference type="FunFam" id="3.30.70.330:FF:000406">
    <property type="entry name" value="Related to Nucleolar protein NOP4"/>
    <property type="match status" value="1"/>
</dbReference>
<gene>
    <name evidence="8" type="ORF">POCULU_LOCUS788</name>
</gene>
<evidence type="ECO:0000256" key="1">
    <source>
        <dbReference type="ARBA" id="ARBA00004123"/>
    </source>
</evidence>
<dbReference type="Gene3D" id="3.30.70.330">
    <property type="match status" value="3"/>
</dbReference>
<dbReference type="InterPro" id="IPR034808">
    <property type="entry name" value="Nop4p_RRM3"/>
</dbReference>
<dbReference type="PROSITE" id="PS50102">
    <property type="entry name" value="RRM"/>
    <property type="match status" value="3"/>
</dbReference>
<dbReference type="InterPro" id="IPR035979">
    <property type="entry name" value="RBD_domain_sf"/>
</dbReference>
<proteinExistence type="predicted"/>
<feature type="region of interest" description="Disordered" evidence="6">
    <location>
        <begin position="177"/>
        <end position="196"/>
    </location>
</feature>
<keyword evidence="4" id="KW-0539">Nucleus</keyword>
<keyword evidence="2" id="KW-0677">Repeat</keyword>
<dbReference type="Pfam" id="PF00076">
    <property type="entry name" value="RRM_1"/>
    <property type="match status" value="3"/>
</dbReference>